<keyword evidence="5" id="KW-1185">Reference proteome</keyword>
<dbReference type="Proteomes" id="UP000279236">
    <property type="component" value="Unassembled WGS sequence"/>
</dbReference>
<dbReference type="STRING" id="105984.A0A427XWA2"/>
<name>A0A427XWA2_9TREE</name>
<dbReference type="EMBL" id="RSCE01000004">
    <property type="protein sequence ID" value="RSH83168.1"/>
    <property type="molecule type" value="Genomic_DNA"/>
</dbReference>
<dbReference type="SUPFAM" id="SSF51735">
    <property type="entry name" value="NAD(P)-binding Rossmann-fold domains"/>
    <property type="match status" value="1"/>
</dbReference>
<dbReference type="AlphaFoldDB" id="A0A427XWA2"/>
<comment type="similarity">
    <text evidence="1">Belongs to the short-chain dehydrogenases/reductases (SDR) family.</text>
</comment>
<proteinExistence type="inferred from homology"/>
<evidence type="ECO:0000256" key="3">
    <source>
        <dbReference type="ARBA" id="ARBA00023002"/>
    </source>
</evidence>
<evidence type="ECO:0000256" key="2">
    <source>
        <dbReference type="ARBA" id="ARBA00022857"/>
    </source>
</evidence>
<dbReference type="OrthoDB" id="3819888at2759"/>
<dbReference type="GeneID" id="39591370"/>
<organism evidence="4 5">
    <name type="scientific">Apiotrichum porosum</name>
    <dbReference type="NCBI Taxonomy" id="105984"/>
    <lineage>
        <taxon>Eukaryota</taxon>
        <taxon>Fungi</taxon>
        <taxon>Dikarya</taxon>
        <taxon>Basidiomycota</taxon>
        <taxon>Agaricomycotina</taxon>
        <taxon>Tremellomycetes</taxon>
        <taxon>Trichosporonales</taxon>
        <taxon>Trichosporonaceae</taxon>
        <taxon>Apiotrichum</taxon>
    </lineage>
</organism>
<dbReference type="InterPro" id="IPR052178">
    <property type="entry name" value="Sec_Metab_Biosynth_SDR"/>
</dbReference>
<gene>
    <name evidence="4" type="ORF">EHS24_006827</name>
</gene>
<keyword evidence="2" id="KW-0521">NADP</keyword>
<comment type="caution">
    <text evidence="4">The sequence shown here is derived from an EMBL/GenBank/DDBJ whole genome shotgun (WGS) entry which is preliminary data.</text>
</comment>
<reference evidence="4 5" key="1">
    <citation type="submission" date="2018-11" db="EMBL/GenBank/DDBJ databases">
        <title>Genome sequence of Apiotrichum porosum DSM 27194.</title>
        <authorList>
            <person name="Aliyu H."/>
            <person name="Gorte O."/>
            <person name="Ochsenreither K."/>
        </authorList>
    </citation>
    <scope>NUCLEOTIDE SEQUENCE [LARGE SCALE GENOMIC DNA]</scope>
    <source>
        <strain evidence="4 5">DSM 27194</strain>
    </source>
</reference>
<dbReference type="Gene3D" id="3.40.50.720">
    <property type="entry name" value="NAD(P)-binding Rossmann-like Domain"/>
    <property type="match status" value="1"/>
</dbReference>
<keyword evidence="3" id="KW-0560">Oxidoreductase</keyword>
<sequence>MVSLSAASHTLGNSAIGTGTLNVSRLFNVDGWVAVVTGGGTGLGLITAAALAENGAKVYITGRRGDVLEQAALDATPKSGNGKVIAIQADVATKEGILKLRDAIAKEETHINLLVNNHGVSQGAPKIDDCEQTPEGISKTMFEDETFERWAETYRINTTSYYFTSFAFLPLLAAAKKVSPEPGNILNISSMSGITRTSQRGQINYNASNADRTPPRAATLSVSDQLATEFARRNLGIRVNTLCPGYFPTGMTTILPDDQVSAAENAATFRGSGPGQWGIPLARPGNAVDYAQCIFGVVTNQYQTGSHIVIDGGWLLECAF</sequence>
<dbReference type="PANTHER" id="PTHR43618">
    <property type="entry name" value="7-ALPHA-HYDROXYSTEROID DEHYDROGENASE"/>
    <property type="match status" value="1"/>
</dbReference>
<evidence type="ECO:0000313" key="5">
    <source>
        <dbReference type="Proteomes" id="UP000279236"/>
    </source>
</evidence>
<evidence type="ECO:0000313" key="4">
    <source>
        <dbReference type="EMBL" id="RSH83168.1"/>
    </source>
</evidence>
<dbReference type="Pfam" id="PF00106">
    <property type="entry name" value="adh_short"/>
    <property type="match status" value="1"/>
</dbReference>
<evidence type="ECO:0000256" key="1">
    <source>
        <dbReference type="ARBA" id="ARBA00006484"/>
    </source>
</evidence>
<dbReference type="InterPro" id="IPR002347">
    <property type="entry name" value="SDR_fam"/>
</dbReference>
<dbReference type="InterPro" id="IPR036291">
    <property type="entry name" value="NAD(P)-bd_dom_sf"/>
</dbReference>
<dbReference type="PRINTS" id="PR00081">
    <property type="entry name" value="GDHRDH"/>
</dbReference>
<dbReference type="PANTHER" id="PTHR43618:SF4">
    <property type="entry name" value="SHORT CHAIN DEHYDROGENASE_REDUCTASE FAMILY (AFU_ORTHOLOGUE AFUA_7G04540)"/>
    <property type="match status" value="1"/>
</dbReference>
<dbReference type="RefSeq" id="XP_028477120.1">
    <property type="nucleotide sequence ID" value="XM_028622228.1"/>
</dbReference>
<protein>
    <submittedName>
        <fullName evidence="4">Uncharacterized protein</fullName>
    </submittedName>
</protein>
<dbReference type="CDD" id="cd05233">
    <property type="entry name" value="SDR_c"/>
    <property type="match status" value="1"/>
</dbReference>
<accession>A0A427XWA2</accession>
<dbReference type="GO" id="GO:0016491">
    <property type="term" value="F:oxidoreductase activity"/>
    <property type="evidence" value="ECO:0007669"/>
    <property type="project" value="UniProtKB-KW"/>
</dbReference>